<dbReference type="EMBL" id="JAYKXN010000003">
    <property type="protein sequence ID" value="KAK7302182.1"/>
    <property type="molecule type" value="Genomic_DNA"/>
</dbReference>
<evidence type="ECO:0000313" key="2">
    <source>
        <dbReference type="EMBL" id="KAK7302182.1"/>
    </source>
</evidence>
<sequence length="124" mass="14954">MTQKRIVTTEKEKRDSNREGRGKRGYHRNWRWQESDESRDWMYGSGNEDIEDDAQVMKKPVSKLWKRRRENMTTLPSSPGWRSSFNQSEVRYGTIDLKNDYFLLTFTMKNHFILSKLLKETMEP</sequence>
<evidence type="ECO:0000256" key="1">
    <source>
        <dbReference type="SAM" id="MobiDB-lite"/>
    </source>
</evidence>
<comment type="caution">
    <text evidence="2">The sequence shown here is derived from an EMBL/GenBank/DDBJ whole genome shotgun (WGS) entry which is preliminary data.</text>
</comment>
<name>A0AAN9JQW8_CLITE</name>
<keyword evidence="3" id="KW-1185">Reference proteome</keyword>
<dbReference type="AlphaFoldDB" id="A0AAN9JQW8"/>
<protein>
    <submittedName>
        <fullName evidence="2">Uncharacterized protein</fullName>
    </submittedName>
</protein>
<reference evidence="2 3" key="1">
    <citation type="submission" date="2024-01" db="EMBL/GenBank/DDBJ databases">
        <title>The genomes of 5 underutilized Papilionoideae crops provide insights into root nodulation and disease resistance.</title>
        <authorList>
            <person name="Yuan L."/>
        </authorList>
    </citation>
    <scope>NUCLEOTIDE SEQUENCE [LARGE SCALE GENOMIC DNA]</scope>
    <source>
        <strain evidence="2">LY-2023</strain>
        <tissue evidence="2">Leaf</tissue>
    </source>
</reference>
<organism evidence="2 3">
    <name type="scientific">Clitoria ternatea</name>
    <name type="common">Butterfly pea</name>
    <dbReference type="NCBI Taxonomy" id="43366"/>
    <lineage>
        <taxon>Eukaryota</taxon>
        <taxon>Viridiplantae</taxon>
        <taxon>Streptophyta</taxon>
        <taxon>Embryophyta</taxon>
        <taxon>Tracheophyta</taxon>
        <taxon>Spermatophyta</taxon>
        <taxon>Magnoliopsida</taxon>
        <taxon>eudicotyledons</taxon>
        <taxon>Gunneridae</taxon>
        <taxon>Pentapetalae</taxon>
        <taxon>rosids</taxon>
        <taxon>fabids</taxon>
        <taxon>Fabales</taxon>
        <taxon>Fabaceae</taxon>
        <taxon>Papilionoideae</taxon>
        <taxon>50 kb inversion clade</taxon>
        <taxon>NPAAA clade</taxon>
        <taxon>indigoferoid/millettioid clade</taxon>
        <taxon>Phaseoleae</taxon>
        <taxon>Clitoria</taxon>
    </lineage>
</organism>
<accession>A0AAN9JQW8</accession>
<dbReference type="Proteomes" id="UP001359559">
    <property type="component" value="Unassembled WGS sequence"/>
</dbReference>
<gene>
    <name evidence="2" type="ORF">RJT34_13064</name>
</gene>
<feature type="region of interest" description="Disordered" evidence="1">
    <location>
        <begin position="1"/>
        <end position="26"/>
    </location>
</feature>
<feature type="compositionally biased region" description="Basic and acidic residues" evidence="1">
    <location>
        <begin position="7"/>
        <end position="22"/>
    </location>
</feature>
<evidence type="ECO:0000313" key="3">
    <source>
        <dbReference type="Proteomes" id="UP001359559"/>
    </source>
</evidence>
<proteinExistence type="predicted"/>